<evidence type="ECO:0000256" key="12">
    <source>
        <dbReference type="SAM" id="SignalP"/>
    </source>
</evidence>
<evidence type="ECO:0000256" key="10">
    <source>
        <dbReference type="ARBA" id="ARBA00023180"/>
    </source>
</evidence>
<dbReference type="Pfam" id="PF00560">
    <property type="entry name" value="LRR_1"/>
    <property type="match status" value="9"/>
</dbReference>
<dbReference type="PANTHER" id="PTHR48063:SF112">
    <property type="entry name" value="RECEPTOR LIKE PROTEIN 30-LIKE"/>
    <property type="match status" value="1"/>
</dbReference>
<feature type="domain" description="Disease resistance R13L4/SHOC-2-like LRR" evidence="14">
    <location>
        <begin position="105"/>
        <end position="308"/>
    </location>
</feature>
<keyword evidence="3" id="KW-1003">Cell membrane</keyword>
<dbReference type="Pfam" id="PF23598">
    <property type="entry name" value="LRR_14"/>
    <property type="match status" value="1"/>
</dbReference>
<evidence type="ECO:0000256" key="3">
    <source>
        <dbReference type="ARBA" id="ARBA00022475"/>
    </source>
</evidence>
<dbReference type="GO" id="GO:0005886">
    <property type="term" value="C:plasma membrane"/>
    <property type="evidence" value="ECO:0007669"/>
    <property type="project" value="UniProtKB-SubCell"/>
</dbReference>
<dbReference type="SUPFAM" id="SSF52047">
    <property type="entry name" value="RNI-like"/>
    <property type="match status" value="1"/>
</dbReference>
<dbReference type="InterPro" id="IPR001611">
    <property type="entry name" value="Leu-rich_rpt"/>
</dbReference>
<gene>
    <name evidence="15" type="ORF">L1049_020560</name>
</gene>
<evidence type="ECO:0000259" key="14">
    <source>
        <dbReference type="Pfam" id="PF23598"/>
    </source>
</evidence>
<dbReference type="InterPro" id="IPR046956">
    <property type="entry name" value="RLP23-like"/>
</dbReference>
<proteinExistence type="inferred from homology"/>
<evidence type="ECO:0000259" key="13">
    <source>
        <dbReference type="Pfam" id="PF08263"/>
    </source>
</evidence>
<keyword evidence="6 12" id="KW-0732">Signal</keyword>
<keyword evidence="7" id="KW-0677">Repeat</keyword>
<dbReference type="FunFam" id="3.80.10.10:FF:000213">
    <property type="entry name" value="Tyrosine-sulfated glycopeptide receptor 1"/>
    <property type="match status" value="1"/>
</dbReference>
<organism evidence="15 16">
    <name type="scientific">Liquidambar formosana</name>
    <name type="common">Formosan gum</name>
    <dbReference type="NCBI Taxonomy" id="63359"/>
    <lineage>
        <taxon>Eukaryota</taxon>
        <taxon>Viridiplantae</taxon>
        <taxon>Streptophyta</taxon>
        <taxon>Embryophyta</taxon>
        <taxon>Tracheophyta</taxon>
        <taxon>Spermatophyta</taxon>
        <taxon>Magnoliopsida</taxon>
        <taxon>eudicotyledons</taxon>
        <taxon>Gunneridae</taxon>
        <taxon>Pentapetalae</taxon>
        <taxon>Saxifragales</taxon>
        <taxon>Altingiaceae</taxon>
        <taxon>Liquidambar</taxon>
    </lineage>
</organism>
<evidence type="ECO:0000256" key="7">
    <source>
        <dbReference type="ARBA" id="ARBA00022737"/>
    </source>
</evidence>
<dbReference type="Gene3D" id="3.80.10.10">
    <property type="entry name" value="Ribonuclease Inhibitor"/>
    <property type="match status" value="6"/>
</dbReference>
<evidence type="ECO:0000256" key="6">
    <source>
        <dbReference type="ARBA" id="ARBA00022729"/>
    </source>
</evidence>
<feature type="transmembrane region" description="Helical" evidence="11">
    <location>
        <begin position="1050"/>
        <end position="1073"/>
    </location>
</feature>
<keyword evidence="16" id="KW-1185">Reference proteome</keyword>
<evidence type="ECO:0000256" key="2">
    <source>
        <dbReference type="ARBA" id="ARBA00009592"/>
    </source>
</evidence>
<dbReference type="AlphaFoldDB" id="A0AAP0X640"/>
<dbReference type="InterPro" id="IPR032675">
    <property type="entry name" value="LRR_dom_sf"/>
</dbReference>
<evidence type="ECO:0000313" key="16">
    <source>
        <dbReference type="Proteomes" id="UP001415857"/>
    </source>
</evidence>
<dbReference type="FunFam" id="3.80.10.10:FF:000095">
    <property type="entry name" value="LRR receptor-like serine/threonine-protein kinase GSO1"/>
    <property type="match status" value="1"/>
</dbReference>
<evidence type="ECO:0000256" key="1">
    <source>
        <dbReference type="ARBA" id="ARBA00004251"/>
    </source>
</evidence>
<evidence type="ECO:0000256" key="4">
    <source>
        <dbReference type="ARBA" id="ARBA00022614"/>
    </source>
</evidence>
<dbReference type="PANTHER" id="PTHR48063">
    <property type="entry name" value="LRR RECEPTOR-LIKE KINASE"/>
    <property type="match status" value="1"/>
</dbReference>
<dbReference type="PRINTS" id="PR00019">
    <property type="entry name" value="LEURICHRPT"/>
</dbReference>
<evidence type="ECO:0000256" key="8">
    <source>
        <dbReference type="ARBA" id="ARBA00022989"/>
    </source>
</evidence>
<accession>A0AAP0X640</accession>
<dbReference type="EMBL" id="JBBPBK010000001">
    <property type="protein sequence ID" value="KAK9292586.1"/>
    <property type="molecule type" value="Genomic_DNA"/>
</dbReference>
<comment type="caution">
    <text evidence="15">The sequence shown here is derived from an EMBL/GenBank/DDBJ whole genome shotgun (WGS) entry which is preliminary data.</text>
</comment>
<keyword evidence="9 11" id="KW-0472">Membrane</keyword>
<keyword evidence="5 11" id="KW-0812">Transmembrane</keyword>
<keyword evidence="10" id="KW-0325">Glycoprotein</keyword>
<evidence type="ECO:0000256" key="5">
    <source>
        <dbReference type="ARBA" id="ARBA00022692"/>
    </source>
</evidence>
<reference evidence="15 16" key="1">
    <citation type="journal article" date="2024" name="Plant J.">
        <title>Genome sequences and population genomics reveal climatic adaptation and genomic divergence between two closely related sweetgum species.</title>
        <authorList>
            <person name="Xu W.Q."/>
            <person name="Ren C.Q."/>
            <person name="Zhang X.Y."/>
            <person name="Comes H.P."/>
            <person name="Liu X.H."/>
            <person name="Li Y.G."/>
            <person name="Kettle C.J."/>
            <person name="Jalonen R."/>
            <person name="Gaisberger H."/>
            <person name="Ma Y.Z."/>
            <person name="Qiu Y.X."/>
        </authorList>
    </citation>
    <scope>NUCLEOTIDE SEQUENCE [LARGE SCALE GENOMIC DNA]</scope>
    <source>
        <strain evidence="15">Hangzhou</strain>
    </source>
</reference>
<evidence type="ECO:0000256" key="9">
    <source>
        <dbReference type="ARBA" id="ARBA00023136"/>
    </source>
</evidence>
<evidence type="ECO:0000256" key="11">
    <source>
        <dbReference type="SAM" id="Phobius"/>
    </source>
</evidence>
<comment type="similarity">
    <text evidence="2">Belongs to the RLP family.</text>
</comment>
<dbReference type="Pfam" id="PF08263">
    <property type="entry name" value="LRRNT_2"/>
    <property type="match status" value="1"/>
</dbReference>
<comment type="subcellular location">
    <subcellularLocation>
        <location evidence="1">Cell membrane</location>
        <topology evidence="1">Single-pass type I membrane protein</topology>
    </subcellularLocation>
</comment>
<sequence length="1114" mass="124879">MGKFYAAAGLLLVVVLLLVETAQFCLGGNLSLGCIEGERQALLKFKQSLRDPSHRLSSWKGTDCCKWKGVSCSTSTGHVVKLDLPMTNATAYYWDWDVSKQLMAREVNSGLLELRYLNYLDLSCNNFQRTPIPKFLGLMEWLRYLNLSNANFSGMVPPQLGNLTNLRVLDLNYLYAYHDTYGKVPTILNVEWVSRLSALQHLDMSGVDIGGARNVMQVLNMHPFLLVLRLARCGLNYTHLSHASANSTFLSSVEYLDLSGNSFQSPFIHVLQNMTSLRVLDISSNSFNSSIPLWLLGNFRNLVHLNLASNDFNSIEGGLSITHLSQASTNSTFFSTIEYLDLHENSFQGPFPRVLQNMTSLRVLDLSENSFNSSIPLWLGNFQSLVNLNLANNEFNSIEGGLSMILWNLCYLKSLDLSFNYLLHGELLEIQRNLTGCIKYDLEALSLVDNKFSGHLPDQLGKLTKLKRLNLQRNLFSGPFPKTMGELSALRELDLSDNQFNGTILKALGELSDLRELVLSYNQLNGTIPKALGELSSLRKLDLSYNQLNGAIPDSLGKLLNLEGLDISSNSLEGKLSEVHFANLSRLKYLGIDYNYRLDFKVKSDWLPPFQLNSITMNSCKIGTPPLWLRTQKELTMLDLSNASISGPIPPWFQDLPLSYLFLYQNQISGPFPNLPHVEYVCLSKNLFSGPLPQNIGHMMPALKCLYLRQNLINGTIPSSLCKIETLLYLDLSSNNLSGSIPNCWRDSPLLDEIKLSSNMLTGPIPSSFGHLSNLAWLHLNNNSLDGELPSALRNLTALIVLDLGENKFSGNIPKWIGENLGYLQILRLRNNLYNGSIPPQICRLSELKILDLADNNLMGAIPCCFGNLSGMAQKQDDGNYWMEWDLQNVMEVMKGRELQFTKILRLVVNMDLSCNNLVGMIPEELTILSVLQGLNLSNNHLIGNIPNNIGNLTSLETLDFSRNQLFGLIPQSMSTLTSLSHLNLSYNNFSGQIPTGNQLQTLDDPSIYAGNLELCGTPLLEKCPSDELPQSPTLNGYEEKDKEDESEKVLFYIVVMLGFLSGLWGVLGVLLFKKNWRYAYFHFVDETKDRMFVAIAVKAARLKKKMVRNQTIM</sequence>
<dbReference type="FunFam" id="3.80.10.10:FF:000383">
    <property type="entry name" value="Leucine-rich repeat receptor protein kinase EMS1"/>
    <property type="match status" value="1"/>
</dbReference>
<evidence type="ECO:0008006" key="17">
    <source>
        <dbReference type="Google" id="ProtNLM"/>
    </source>
</evidence>
<dbReference type="Pfam" id="PF13855">
    <property type="entry name" value="LRR_8"/>
    <property type="match status" value="3"/>
</dbReference>
<protein>
    <recommendedName>
        <fullName evidence="17">Leucine-rich repeat-containing N-terminal plant-type domain-containing protein</fullName>
    </recommendedName>
</protein>
<feature type="chain" id="PRO_5042901146" description="Leucine-rich repeat-containing N-terminal plant-type domain-containing protein" evidence="12">
    <location>
        <begin position="28"/>
        <end position="1114"/>
    </location>
</feature>
<dbReference type="Proteomes" id="UP001415857">
    <property type="component" value="Unassembled WGS sequence"/>
</dbReference>
<name>A0AAP0X640_LIQFO</name>
<feature type="domain" description="Leucine-rich repeat-containing N-terminal plant-type" evidence="13">
    <location>
        <begin position="37"/>
        <end position="73"/>
    </location>
</feature>
<dbReference type="SMART" id="SM00369">
    <property type="entry name" value="LRR_TYP"/>
    <property type="match status" value="12"/>
</dbReference>
<dbReference type="PROSITE" id="PS51257">
    <property type="entry name" value="PROKAR_LIPOPROTEIN"/>
    <property type="match status" value="1"/>
</dbReference>
<dbReference type="InterPro" id="IPR003591">
    <property type="entry name" value="Leu-rich_rpt_typical-subtyp"/>
</dbReference>
<dbReference type="InterPro" id="IPR055414">
    <property type="entry name" value="LRR_R13L4/SHOC2-like"/>
</dbReference>
<dbReference type="SUPFAM" id="SSF52058">
    <property type="entry name" value="L domain-like"/>
    <property type="match status" value="2"/>
</dbReference>
<dbReference type="InterPro" id="IPR013210">
    <property type="entry name" value="LRR_N_plant-typ"/>
</dbReference>
<feature type="signal peptide" evidence="12">
    <location>
        <begin position="1"/>
        <end position="27"/>
    </location>
</feature>
<keyword evidence="8 11" id="KW-1133">Transmembrane helix</keyword>
<keyword evidence="4" id="KW-0433">Leucine-rich repeat</keyword>
<evidence type="ECO:0000313" key="15">
    <source>
        <dbReference type="EMBL" id="KAK9292586.1"/>
    </source>
</evidence>